<dbReference type="GO" id="GO:0003755">
    <property type="term" value="F:peptidyl-prolyl cis-trans isomerase activity"/>
    <property type="evidence" value="ECO:0007669"/>
    <property type="project" value="UniProtKB-EC"/>
</dbReference>
<accession>A0ABW5UBE4</accession>
<reference evidence="8" key="1">
    <citation type="journal article" date="2019" name="Int. J. Syst. Evol. Microbiol.">
        <title>The Global Catalogue of Microorganisms (GCM) 10K type strain sequencing project: providing services to taxonomists for standard genome sequencing and annotation.</title>
        <authorList>
            <consortium name="The Broad Institute Genomics Platform"/>
            <consortium name="The Broad Institute Genome Sequencing Center for Infectious Disease"/>
            <person name="Wu L."/>
            <person name="Ma J."/>
        </authorList>
    </citation>
    <scope>NUCLEOTIDE SEQUENCE [LARGE SCALE GENOMIC DNA]</scope>
    <source>
        <strain evidence="8">KCTC 42247</strain>
    </source>
</reference>
<dbReference type="InterPro" id="IPR046357">
    <property type="entry name" value="PPIase_dom_sf"/>
</dbReference>
<feature type="domain" description="PPIase FKBP-type" evidence="6">
    <location>
        <begin position="85"/>
        <end position="186"/>
    </location>
</feature>
<sequence length="187" mass="20854">MKLRNLAIPVLLLCTTLFSCSTDNNIDPFDPKAQLELEKETIRTFAAKEYPNAIEDTTGIWYELLDTAETATFDYKFNQNGTRIYPTATVNYKLFLLNGTEVDSNQSAAGLSFMISPQSIIPAWQIAFFPRAVGNQNHLGLLARGLQPGDSIRIITPSFYAYRNESRPGLPPNSPLIFEIKVLGMAD</sequence>
<feature type="signal peptide" evidence="5">
    <location>
        <begin position="1"/>
        <end position="21"/>
    </location>
</feature>
<evidence type="ECO:0000256" key="5">
    <source>
        <dbReference type="SAM" id="SignalP"/>
    </source>
</evidence>
<evidence type="ECO:0000256" key="4">
    <source>
        <dbReference type="RuleBase" id="RU003915"/>
    </source>
</evidence>
<protein>
    <recommendedName>
        <fullName evidence="4">Peptidyl-prolyl cis-trans isomerase</fullName>
        <ecNumber evidence="4">5.2.1.8</ecNumber>
    </recommendedName>
</protein>
<evidence type="ECO:0000259" key="6">
    <source>
        <dbReference type="PROSITE" id="PS50059"/>
    </source>
</evidence>
<keyword evidence="3 4" id="KW-0413">Isomerase</keyword>
<evidence type="ECO:0000256" key="1">
    <source>
        <dbReference type="ARBA" id="ARBA00000971"/>
    </source>
</evidence>
<dbReference type="PROSITE" id="PS50059">
    <property type="entry name" value="FKBP_PPIASE"/>
    <property type="match status" value="1"/>
</dbReference>
<dbReference type="Pfam" id="PF00254">
    <property type="entry name" value="FKBP_C"/>
    <property type="match status" value="1"/>
</dbReference>
<keyword evidence="8" id="KW-1185">Reference proteome</keyword>
<evidence type="ECO:0000256" key="2">
    <source>
        <dbReference type="ARBA" id="ARBA00023110"/>
    </source>
</evidence>
<comment type="similarity">
    <text evidence="4">Belongs to the FKBP-type PPIase family.</text>
</comment>
<dbReference type="Proteomes" id="UP001597418">
    <property type="component" value="Unassembled WGS sequence"/>
</dbReference>
<keyword evidence="2 3" id="KW-0697">Rotamase</keyword>
<dbReference type="PROSITE" id="PS51257">
    <property type="entry name" value="PROKAR_LIPOPROTEIN"/>
    <property type="match status" value="1"/>
</dbReference>
<comment type="catalytic activity">
    <reaction evidence="1 3 4">
        <text>[protein]-peptidylproline (omega=180) = [protein]-peptidylproline (omega=0)</text>
        <dbReference type="Rhea" id="RHEA:16237"/>
        <dbReference type="Rhea" id="RHEA-COMP:10747"/>
        <dbReference type="Rhea" id="RHEA-COMP:10748"/>
        <dbReference type="ChEBI" id="CHEBI:83833"/>
        <dbReference type="ChEBI" id="CHEBI:83834"/>
        <dbReference type="EC" id="5.2.1.8"/>
    </reaction>
</comment>
<dbReference type="EC" id="5.2.1.8" evidence="4"/>
<dbReference type="InterPro" id="IPR001179">
    <property type="entry name" value="PPIase_FKBP_dom"/>
</dbReference>
<comment type="caution">
    <text evidence="7">The sequence shown here is derived from an EMBL/GenBank/DDBJ whole genome shotgun (WGS) entry which is preliminary data.</text>
</comment>
<dbReference type="Gene3D" id="3.10.50.40">
    <property type="match status" value="1"/>
</dbReference>
<organism evidence="7 8">
    <name type="scientific">Sphingobacterium populi</name>
    <dbReference type="NCBI Taxonomy" id="1812824"/>
    <lineage>
        <taxon>Bacteria</taxon>
        <taxon>Pseudomonadati</taxon>
        <taxon>Bacteroidota</taxon>
        <taxon>Sphingobacteriia</taxon>
        <taxon>Sphingobacteriales</taxon>
        <taxon>Sphingobacteriaceae</taxon>
        <taxon>Sphingobacterium</taxon>
    </lineage>
</organism>
<evidence type="ECO:0000256" key="3">
    <source>
        <dbReference type="PROSITE-ProRule" id="PRU00277"/>
    </source>
</evidence>
<name>A0ABW5UBE4_9SPHI</name>
<keyword evidence="5" id="KW-0732">Signal</keyword>
<evidence type="ECO:0000313" key="8">
    <source>
        <dbReference type="Proteomes" id="UP001597418"/>
    </source>
</evidence>
<evidence type="ECO:0000313" key="7">
    <source>
        <dbReference type="EMBL" id="MFD2742688.1"/>
    </source>
</evidence>
<dbReference type="EMBL" id="JBHUMB010000006">
    <property type="protein sequence ID" value="MFD2742688.1"/>
    <property type="molecule type" value="Genomic_DNA"/>
</dbReference>
<dbReference type="SUPFAM" id="SSF54534">
    <property type="entry name" value="FKBP-like"/>
    <property type="match status" value="1"/>
</dbReference>
<gene>
    <name evidence="7" type="ORF">ACFSQ6_04710</name>
</gene>
<feature type="chain" id="PRO_5045773098" description="Peptidyl-prolyl cis-trans isomerase" evidence="5">
    <location>
        <begin position="22"/>
        <end position="187"/>
    </location>
</feature>
<proteinExistence type="inferred from homology"/>
<dbReference type="RefSeq" id="WP_066755037.1">
    <property type="nucleotide sequence ID" value="NZ_JBHUMB010000006.1"/>
</dbReference>